<name>A0A1C5J3Y6_9ACTN</name>
<dbReference type="Pfam" id="PF20120">
    <property type="entry name" value="DUF6510"/>
    <property type="match status" value="1"/>
</dbReference>
<gene>
    <name evidence="1" type="ORF">GA0070213_108218</name>
</gene>
<dbReference type="EMBL" id="FMDM01000008">
    <property type="protein sequence ID" value="SCG65290.1"/>
    <property type="molecule type" value="Genomic_DNA"/>
</dbReference>
<dbReference type="Proteomes" id="UP000199360">
    <property type="component" value="Unassembled WGS sequence"/>
</dbReference>
<protein>
    <submittedName>
        <fullName evidence="1">Uncharacterized protein</fullName>
    </submittedName>
</protein>
<dbReference type="RefSeq" id="WP_175441385.1">
    <property type="nucleotide sequence ID" value="NZ_FMDM01000008.1"/>
</dbReference>
<keyword evidence="2" id="KW-1185">Reference proteome</keyword>
<sequence>MTDMTYLDGNMLDGPLRELLAVDLSATTGRCDNCGMTGPMAGLHVYSHAPGLVGRCPACTGVMVRLVRAPERAWLDLRGTTYLQVPMPTDRSGGALRA</sequence>
<evidence type="ECO:0000313" key="2">
    <source>
        <dbReference type="Proteomes" id="UP000199360"/>
    </source>
</evidence>
<accession>A0A1C5J3Y6</accession>
<dbReference type="STRING" id="745366.GA0070213_108218"/>
<proteinExistence type="predicted"/>
<dbReference type="AlphaFoldDB" id="A0A1C5J3Y6"/>
<evidence type="ECO:0000313" key="1">
    <source>
        <dbReference type="EMBL" id="SCG65290.1"/>
    </source>
</evidence>
<organism evidence="1 2">
    <name type="scientific">Micromonospora humi</name>
    <dbReference type="NCBI Taxonomy" id="745366"/>
    <lineage>
        <taxon>Bacteria</taxon>
        <taxon>Bacillati</taxon>
        <taxon>Actinomycetota</taxon>
        <taxon>Actinomycetes</taxon>
        <taxon>Micromonosporales</taxon>
        <taxon>Micromonosporaceae</taxon>
        <taxon>Micromonospora</taxon>
    </lineage>
</organism>
<reference evidence="2" key="1">
    <citation type="submission" date="2016-06" db="EMBL/GenBank/DDBJ databases">
        <authorList>
            <person name="Varghese N."/>
            <person name="Submissions Spin"/>
        </authorList>
    </citation>
    <scope>NUCLEOTIDE SEQUENCE [LARGE SCALE GENOMIC DNA]</scope>
    <source>
        <strain evidence="2">DSM 45647</strain>
    </source>
</reference>
<dbReference type="InterPro" id="IPR045423">
    <property type="entry name" value="DUF6510"/>
</dbReference>